<comment type="caution">
    <text evidence="1">The sequence shown here is derived from an EMBL/GenBank/DDBJ whole genome shotgun (WGS) entry which is preliminary data.</text>
</comment>
<evidence type="ECO:0000313" key="2">
    <source>
        <dbReference type="Proteomes" id="UP000521943"/>
    </source>
</evidence>
<accession>A0A8H6HAE7</accession>
<evidence type="ECO:0000313" key="1">
    <source>
        <dbReference type="EMBL" id="KAF6743339.1"/>
    </source>
</evidence>
<protein>
    <submittedName>
        <fullName evidence="1">Uncharacterized protein</fullName>
    </submittedName>
</protein>
<keyword evidence="2" id="KW-1185">Reference proteome</keyword>
<dbReference type="EMBL" id="JACGCI010000148">
    <property type="protein sequence ID" value="KAF6743339.1"/>
    <property type="molecule type" value="Genomic_DNA"/>
</dbReference>
<gene>
    <name evidence="1" type="ORF">DFP72DRAFT_1100500</name>
</gene>
<name>A0A8H6HAE7_9AGAR</name>
<organism evidence="1 2">
    <name type="scientific">Ephemerocybe angulata</name>
    <dbReference type="NCBI Taxonomy" id="980116"/>
    <lineage>
        <taxon>Eukaryota</taxon>
        <taxon>Fungi</taxon>
        <taxon>Dikarya</taxon>
        <taxon>Basidiomycota</taxon>
        <taxon>Agaricomycotina</taxon>
        <taxon>Agaricomycetes</taxon>
        <taxon>Agaricomycetidae</taxon>
        <taxon>Agaricales</taxon>
        <taxon>Agaricineae</taxon>
        <taxon>Psathyrellaceae</taxon>
        <taxon>Ephemerocybe</taxon>
    </lineage>
</organism>
<proteinExistence type="predicted"/>
<dbReference type="AlphaFoldDB" id="A0A8H6HAE7"/>
<dbReference type="Proteomes" id="UP000521943">
    <property type="component" value="Unassembled WGS sequence"/>
</dbReference>
<sequence length="413" mass="46343">MQSCMHEQMSIGKWSGRRIRSYSRARRKFLWVREVRWRGSHLFLSWMLSQGLVHGLRSSEKSRTKVGVGGAGRSGSSAGMTLDPESISLAQSRGALFLATCGIIWLRGSTSSGRCSGGRGKDGDGGRGWWKSAGVVRSGARRHTLVPVSIAACTEESRRLVASAEWEETARHEIRRGWIWSWVWCCNETSTFLEDAGLLSPKERHLLKHLEALLMFADVLESPFDFLDDNIELWWDLVREVLGERGAELGDGGTLVNEWRRQRWKARRLGVQSPVGSFSCNAHRVRSVVRRVKPALAAVHERLDGLGHFLKSHCYSLLCDLEPESNTVLQCFGSQRIVEQKAHAIFLERGDQASCWVERCFQGALNRWGIGAIRWSNIGAGIVGGGRVFRGMESGAQWWYWLVRPRLVAKVGG</sequence>
<reference evidence="1 2" key="1">
    <citation type="submission" date="2020-07" db="EMBL/GenBank/DDBJ databases">
        <title>Comparative genomics of pyrophilous fungi reveals a link between fire events and developmental genes.</title>
        <authorList>
            <consortium name="DOE Joint Genome Institute"/>
            <person name="Steindorff A.S."/>
            <person name="Carver A."/>
            <person name="Calhoun S."/>
            <person name="Stillman K."/>
            <person name="Liu H."/>
            <person name="Lipzen A."/>
            <person name="Pangilinan J."/>
            <person name="Labutti K."/>
            <person name="Bruns T.D."/>
            <person name="Grigoriev I.V."/>
        </authorList>
    </citation>
    <scope>NUCLEOTIDE SEQUENCE [LARGE SCALE GENOMIC DNA]</scope>
    <source>
        <strain evidence="1 2">CBS 144469</strain>
    </source>
</reference>